<sequence>MRMRETGIDRQYDGAADECERVSDRDLRTEREAREEETAGEKERPREEEWEMKHHSTVDRTCES</sequence>
<gene>
    <name evidence="2" type="ORF">PM001_LOCUS1885</name>
</gene>
<proteinExistence type="predicted"/>
<dbReference type="EMBL" id="CAKLBY020000016">
    <property type="protein sequence ID" value="CAK7899493.1"/>
    <property type="molecule type" value="Genomic_DNA"/>
</dbReference>
<comment type="caution">
    <text evidence="2">The sequence shown here is derived from an EMBL/GenBank/DDBJ whole genome shotgun (WGS) entry which is preliminary data.</text>
</comment>
<dbReference type="AlphaFoldDB" id="A0AAV1T3F3"/>
<evidence type="ECO:0000313" key="3">
    <source>
        <dbReference type="Proteomes" id="UP001162060"/>
    </source>
</evidence>
<feature type="region of interest" description="Disordered" evidence="1">
    <location>
        <begin position="1"/>
        <end position="64"/>
    </location>
</feature>
<evidence type="ECO:0000256" key="1">
    <source>
        <dbReference type="SAM" id="MobiDB-lite"/>
    </source>
</evidence>
<protein>
    <submittedName>
        <fullName evidence="2">Uncharacterized protein</fullName>
    </submittedName>
</protein>
<reference evidence="2" key="1">
    <citation type="submission" date="2024-01" db="EMBL/GenBank/DDBJ databases">
        <authorList>
            <person name="Webb A."/>
        </authorList>
    </citation>
    <scope>NUCLEOTIDE SEQUENCE</scope>
    <source>
        <strain evidence="2">Pm1</strain>
    </source>
</reference>
<organism evidence="2 3">
    <name type="scientific">Peronospora matthiolae</name>
    <dbReference type="NCBI Taxonomy" id="2874970"/>
    <lineage>
        <taxon>Eukaryota</taxon>
        <taxon>Sar</taxon>
        <taxon>Stramenopiles</taxon>
        <taxon>Oomycota</taxon>
        <taxon>Peronosporomycetes</taxon>
        <taxon>Peronosporales</taxon>
        <taxon>Peronosporaceae</taxon>
        <taxon>Peronospora</taxon>
    </lineage>
</organism>
<evidence type="ECO:0000313" key="2">
    <source>
        <dbReference type="EMBL" id="CAK7899493.1"/>
    </source>
</evidence>
<dbReference type="Proteomes" id="UP001162060">
    <property type="component" value="Unassembled WGS sequence"/>
</dbReference>
<name>A0AAV1T3F3_9STRA</name>
<accession>A0AAV1T3F3</accession>